<evidence type="ECO:0000313" key="2">
    <source>
        <dbReference type="EMBL" id="KAF2099724.1"/>
    </source>
</evidence>
<reference evidence="2" key="1">
    <citation type="journal article" date="2020" name="Stud. Mycol.">
        <title>101 Dothideomycetes genomes: a test case for predicting lifestyles and emergence of pathogens.</title>
        <authorList>
            <person name="Haridas S."/>
            <person name="Albert R."/>
            <person name="Binder M."/>
            <person name="Bloem J."/>
            <person name="Labutti K."/>
            <person name="Salamov A."/>
            <person name="Andreopoulos B."/>
            <person name="Baker S."/>
            <person name="Barry K."/>
            <person name="Bills G."/>
            <person name="Bluhm B."/>
            <person name="Cannon C."/>
            <person name="Castanera R."/>
            <person name="Culley D."/>
            <person name="Daum C."/>
            <person name="Ezra D."/>
            <person name="Gonzalez J."/>
            <person name="Henrissat B."/>
            <person name="Kuo A."/>
            <person name="Liang C."/>
            <person name="Lipzen A."/>
            <person name="Lutzoni F."/>
            <person name="Magnuson J."/>
            <person name="Mondo S."/>
            <person name="Nolan M."/>
            <person name="Ohm R."/>
            <person name="Pangilinan J."/>
            <person name="Park H.-J."/>
            <person name="Ramirez L."/>
            <person name="Alfaro M."/>
            <person name="Sun H."/>
            <person name="Tritt A."/>
            <person name="Yoshinaga Y."/>
            <person name="Zwiers L.-H."/>
            <person name="Turgeon B."/>
            <person name="Goodwin S."/>
            <person name="Spatafora J."/>
            <person name="Crous P."/>
            <person name="Grigoriev I."/>
        </authorList>
    </citation>
    <scope>NUCLEOTIDE SEQUENCE</scope>
    <source>
        <strain evidence="2">CBS 133067</strain>
    </source>
</reference>
<dbReference type="Proteomes" id="UP000799772">
    <property type="component" value="Unassembled WGS sequence"/>
</dbReference>
<comment type="caution">
    <text evidence="2">The sequence shown here is derived from an EMBL/GenBank/DDBJ whole genome shotgun (WGS) entry which is preliminary data.</text>
</comment>
<evidence type="ECO:0000256" key="1">
    <source>
        <dbReference type="SAM" id="MobiDB-lite"/>
    </source>
</evidence>
<name>A0A9P4II72_9PEZI</name>
<gene>
    <name evidence="2" type="ORF">NA57DRAFT_75228</name>
</gene>
<feature type="region of interest" description="Disordered" evidence="1">
    <location>
        <begin position="1"/>
        <end position="23"/>
    </location>
</feature>
<protein>
    <submittedName>
        <fullName evidence="2">Uncharacterized protein</fullName>
    </submittedName>
</protein>
<organism evidence="2 3">
    <name type="scientific">Rhizodiscina lignyota</name>
    <dbReference type="NCBI Taxonomy" id="1504668"/>
    <lineage>
        <taxon>Eukaryota</taxon>
        <taxon>Fungi</taxon>
        <taxon>Dikarya</taxon>
        <taxon>Ascomycota</taxon>
        <taxon>Pezizomycotina</taxon>
        <taxon>Dothideomycetes</taxon>
        <taxon>Pleosporomycetidae</taxon>
        <taxon>Aulographales</taxon>
        <taxon>Rhizodiscinaceae</taxon>
        <taxon>Rhizodiscina</taxon>
    </lineage>
</organism>
<evidence type="ECO:0000313" key="3">
    <source>
        <dbReference type="Proteomes" id="UP000799772"/>
    </source>
</evidence>
<dbReference type="AlphaFoldDB" id="A0A9P4II72"/>
<sequence>MASPQAHQPNQSNPEGTEQVSQNLPHRERLHLTCPQDVALEPQVVAKIVNAVFKQENWGAFIRPAAKIFIARCATKFIVLLSHKIKPTLTPLMFNNIIEVGAVVAALNSFRFEDFVQSLREDMPKELWPLLDSTAADRSTQPAESQTLSSKERKLRTLAWVLGQSEGSHEPLPTHVYAASDTDALNDQFASFGADF</sequence>
<proteinExistence type="predicted"/>
<dbReference type="EMBL" id="ML978125">
    <property type="protein sequence ID" value="KAF2099724.1"/>
    <property type="molecule type" value="Genomic_DNA"/>
</dbReference>
<keyword evidence="3" id="KW-1185">Reference proteome</keyword>
<accession>A0A9P4II72</accession>